<reference evidence="1" key="1">
    <citation type="submission" date="2022-06" db="EMBL/GenBank/DDBJ databases">
        <title>Phylogenomic reconstructions and comparative analyses of Kickxellomycotina fungi.</title>
        <authorList>
            <person name="Reynolds N.K."/>
            <person name="Stajich J.E."/>
            <person name="Barry K."/>
            <person name="Grigoriev I.V."/>
            <person name="Crous P."/>
            <person name="Smith M.E."/>
        </authorList>
    </citation>
    <scope>NUCLEOTIDE SEQUENCE</scope>
    <source>
        <strain evidence="1">RSA 2271</strain>
    </source>
</reference>
<accession>A0ACC1HX21</accession>
<gene>
    <name evidence="1" type="primary">COX15</name>
    <name evidence="1" type="ORF">EV182_001594</name>
</gene>
<comment type="caution">
    <text evidence="1">The sequence shown here is derived from an EMBL/GenBank/DDBJ whole genome shotgun (WGS) entry which is preliminary data.</text>
</comment>
<dbReference type="EMBL" id="JAMZIH010000249">
    <property type="protein sequence ID" value="KAJ1679658.1"/>
    <property type="molecule type" value="Genomic_DNA"/>
</dbReference>
<proteinExistence type="predicted"/>
<evidence type="ECO:0000313" key="1">
    <source>
        <dbReference type="EMBL" id="KAJ1679658.1"/>
    </source>
</evidence>
<keyword evidence="2" id="KW-1185">Reference proteome</keyword>
<name>A0ACC1HX21_9FUNG</name>
<organism evidence="1 2">
    <name type="scientific">Spiromyces aspiralis</name>
    <dbReference type="NCBI Taxonomy" id="68401"/>
    <lineage>
        <taxon>Eukaryota</taxon>
        <taxon>Fungi</taxon>
        <taxon>Fungi incertae sedis</taxon>
        <taxon>Zoopagomycota</taxon>
        <taxon>Kickxellomycotina</taxon>
        <taxon>Kickxellomycetes</taxon>
        <taxon>Kickxellales</taxon>
        <taxon>Kickxellaceae</taxon>
        <taxon>Spiromyces</taxon>
    </lineage>
</organism>
<evidence type="ECO:0000313" key="2">
    <source>
        <dbReference type="Proteomes" id="UP001145114"/>
    </source>
</evidence>
<protein>
    <submittedName>
        <fullName evidence="1">Cytochrome c oxidase assembly protein cox15</fullName>
    </submittedName>
</protein>
<dbReference type="Proteomes" id="UP001145114">
    <property type="component" value="Unassembled WGS sequence"/>
</dbReference>
<sequence>MVFGIIVWGGLTRLTESGLSIVEWAPVYGAKLPGSEKEWETEFEKYKQFPEYKRIHAGLTLDEFKRIYFMEWFHRNIGRLIGLAYGLPAIYFVSKGYVTRRNIIKVAGLGALLLGQGAMGWYMVASGLREELGQQSHAVPRVSHYRLATHLALAYAFFAGLCLHGWSTRRLNRLARGRVKNAEQINGLLAAPSVRSFHRSVKWTAGLVLLTSLSGALVAGLDAGLIYNTFPHMGDSIIPPLGEFWSPYYARDLAGNPQSMWFNLVENPATVQLNHRILAISTFFIISSLWWRSRCLKLNPAVRLLTHAMMGAAALQVGLGICTLVDLVPISLASAHQANSVGLLTTVLALAHALRPLPRRVIRL</sequence>